<dbReference type="GO" id="GO:0046872">
    <property type="term" value="F:metal ion binding"/>
    <property type="evidence" value="ECO:0007669"/>
    <property type="project" value="UniProtKB-KW"/>
</dbReference>
<dbReference type="PANTHER" id="PTHR11601:SF34">
    <property type="entry name" value="CYSTEINE DESULFURASE"/>
    <property type="match status" value="1"/>
</dbReference>
<dbReference type="Pfam" id="PF00266">
    <property type="entry name" value="Aminotran_5"/>
    <property type="match status" value="1"/>
</dbReference>
<dbReference type="InterPro" id="IPR000192">
    <property type="entry name" value="Aminotrans_V_dom"/>
</dbReference>
<dbReference type="EMBL" id="CAEZXX010000104">
    <property type="protein sequence ID" value="CAB4716738.1"/>
    <property type="molecule type" value="Genomic_DNA"/>
</dbReference>
<evidence type="ECO:0000256" key="7">
    <source>
        <dbReference type="ARBA" id="ARBA00023014"/>
    </source>
</evidence>
<dbReference type="EMBL" id="CAEZYY010000026">
    <property type="protein sequence ID" value="CAB4762011.1"/>
    <property type="molecule type" value="Genomic_DNA"/>
</dbReference>
<evidence type="ECO:0000259" key="8">
    <source>
        <dbReference type="Pfam" id="PF00266"/>
    </source>
</evidence>
<dbReference type="Gene3D" id="3.90.1150.10">
    <property type="entry name" value="Aspartate Aminotransferase, domain 1"/>
    <property type="match status" value="1"/>
</dbReference>
<keyword evidence="4" id="KW-0479">Metal-binding</keyword>
<keyword evidence="6" id="KW-0408">Iron</keyword>
<evidence type="ECO:0000313" key="9">
    <source>
        <dbReference type="EMBL" id="CAB4716738.1"/>
    </source>
</evidence>
<organism evidence="9">
    <name type="scientific">freshwater metagenome</name>
    <dbReference type="NCBI Taxonomy" id="449393"/>
    <lineage>
        <taxon>unclassified sequences</taxon>
        <taxon>metagenomes</taxon>
        <taxon>ecological metagenomes</taxon>
    </lineage>
</organism>
<accession>A0A6J6R5L6</accession>
<dbReference type="PANTHER" id="PTHR11601">
    <property type="entry name" value="CYSTEINE DESULFURYLASE FAMILY MEMBER"/>
    <property type="match status" value="1"/>
</dbReference>
<proteinExistence type="inferred from homology"/>
<name>A0A6J6R5L6_9ZZZZ</name>
<evidence type="ECO:0000256" key="3">
    <source>
        <dbReference type="ARBA" id="ARBA00022679"/>
    </source>
</evidence>
<protein>
    <submittedName>
        <fullName evidence="9">Unannotated protein</fullName>
    </submittedName>
</protein>
<evidence type="ECO:0000313" key="11">
    <source>
        <dbReference type="EMBL" id="CAB4885507.1"/>
    </source>
</evidence>
<dbReference type="EMBL" id="CAFBQP010000050">
    <property type="protein sequence ID" value="CAB5064449.1"/>
    <property type="molecule type" value="Genomic_DNA"/>
</dbReference>
<feature type="domain" description="Aminotransferase class V" evidence="8">
    <location>
        <begin position="8"/>
        <end position="361"/>
    </location>
</feature>
<keyword evidence="3" id="KW-0808">Transferase</keyword>
<evidence type="ECO:0000313" key="12">
    <source>
        <dbReference type="EMBL" id="CAB5064449.1"/>
    </source>
</evidence>
<dbReference type="InterPro" id="IPR015424">
    <property type="entry name" value="PyrdxlP-dep_Trfase"/>
</dbReference>
<evidence type="ECO:0000256" key="6">
    <source>
        <dbReference type="ARBA" id="ARBA00023004"/>
    </source>
</evidence>
<comment type="cofactor">
    <cofactor evidence="1">
        <name>pyridoxal 5'-phosphate</name>
        <dbReference type="ChEBI" id="CHEBI:597326"/>
    </cofactor>
</comment>
<evidence type="ECO:0000256" key="5">
    <source>
        <dbReference type="ARBA" id="ARBA00022898"/>
    </source>
</evidence>
<evidence type="ECO:0000256" key="4">
    <source>
        <dbReference type="ARBA" id="ARBA00022723"/>
    </source>
</evidence>
<dbReference type="Gene3D" id="3.40.640.10">
    <property type="entry name" value="Type I PLP-dependent aspartate aminotransferase-like (Major domain)"/>
    <property type="match status" value="1"/>
</dbReference>
<dbReference type="EMBL" id="CAFBLR010000245">
    <property type="protein sequence ID" value="CAB4885507.1"/>
    <property type="molecule type" value="Genomic_DNA"/>
</dbReference>
<dbReference type="GO" id="GO:0016740">
    <property type="term" value="F:transferase activity"/>
    <property type="evidence" value="ECO:0007669"/>
    <property type="project" value="UniProtKB-KW"/>
</dbReference>
<keyword evidence="7" id="KW-0411">Iron-sulfur</keyword>
<dbReference type="SUPFAM" id="SSF53383">
    <property type="entry name" value="PLP-dependent transferases"/>
    <property type="match status" value="1"/>
</dbReference>
<comment type="similarity">
    <text evidence="2">Belongs to the class-V pyridoxal-phosphate-dependent aminotransferase family. NifS/IscS subfamily.</text>
</comment>
<dbReference type="PIRSF" id="PIRSF005572">
    <property type="entry name" value="NifS"/>
    <property type="match status" value="1"/>
</dbReference>
<dbReference type="InterPro" id="IPR015422">
    <property type="entry name" value="PyrdxlP-dep_Trfase_small"/>
</dbReference>
<dbReference type="AlphaFoldDB" id="A0A6J6R5L6"/>
<dbReference type="Gene3D" id="1.10.260.50">
    <property type="match status" value="1"/>
</dbReference>
<reference evidence="9" key="1">
    <citation type="submission" date="2020-05" db="EMBL/GenBank/DDBJ databases">
        <authorList>
            <person name="Chiriac C."/>
            <person name="Salcher M."/>
            <person name="Ghai R."/>
            <person name="Kavagutti S V."/>
        </authorList>
    </citation>
    <scope>NUCLEOTIDE SEQUENCE</scope>
</reference>
<dbReference type="GO" id="GO:0051536">
    <property type="term" value="F:iron-sulfur cluster binding"/>
    <property type="evidence" value="ECO:0007669"/>
    <property type="project" value="UniProtKB-KW"/>
</dbReference>
<gene>
    <name evidence="9" type="ORF">UFOPK2602_01464</name>
    <name evidence="10" type="ORF">UFOPK2806_01738</name>
    <name evidence="11" type="ORF">UFOPK3417_01868</name>
    <name evidence="12" type="ORF">UFOPK4306_01403</name>
</gene>
<evidence type="ECO:0000256" key="1">
    <source>
        <dbReference type="ARBA" id="ARBA00001933"/>
    </source>
</evidence>
<keyword evidence="5" id="KW-0663">Pyridoxal phosphate</keyword>
<dbReference type="InterPro" id="IPR016454">
    <property type="entry name" value="Cysteine_dSase"/>
</dbReference>
<evidence type="ECO:0000313" key="10">
    <source>
        <dbReference type="EMBL" id="CAB4762011.1"/>
    </source>
</evidence>
<sequence>MNPTPVAYLDHAATTPMRPEALEAMLPFYGERYGNPSGSHRMARDSRRAVDEARDTMAAALGCRPGEVVFTGCGTESDSMAILGTLRRRGGVAVCSSAEHHAVLHVVEHTGGRVVGVDPCGRIDLDVLADALDGDVSIVSVMAVNNEVGSVSSLDGVAELMRSKAPNALLHTDAIQAVTWLDMRGITATADLVSLSAHKFGGPKGVGVLVVRDGVALEPLLLGGGQEHDRRSGTHNVAGIVALATALRIADTQRADDVARIGALRDRLVDGLLAQVPDSLETVPRHAKVAGSAHVCFAGVDSESLLFLADDGGVCASAASACASGAMEPSHVLAAMGTARTHAGGALRLTLGHTSTDADVDHALTVIPAAVQRIRSRSSS</sequence>
<dbReference type="InterPro" id="IPR015421">
    <property type="entry name" value="PyrdxlP-dep_Trfase_major"/>
</dbReference>
<evidence type="ECO:0000256" key="2">
    <source>
        <dbReference type="ARBA" id="ARBA00006490"/>
    </source>
</evidence>